<accession>A0ABS3BSU8</accession>
<dbReference type="RefSeq" id="WP_206569956.1">
    <property type="nucleotide sequence ID" value="NZ_JAFKCW010000003.1"/>
</dbReference>
<name>A0ABS3BSU8_9BACT</name>
<proteinExistence type="predicted"/>
<dbReference type="InterPro" id="IPR001296">
    <property type="entry name" value="Glyco_trans_1"/>
</dbReference>
<reference evidence="2 3" key="1">
    <citation type="submission" date="2021-03" db="EMBL/GenBank/DDBJ databases">
        <title>novel species isolated from a fishpond in China.</title>
        <authorList>
            <person name="Lu H."/>
            <person name="Cai Z."/>
        </authorList>
    </citation>
    <scope>NUCLEOTIDE SEQUENCE [LARGE SCALE GENOMIC DNA]</scope>
    <source>
        <strain evidence="2 3">JCM 31546</strain>
    </source>
</reference>
<feature type="domain" description="Glycosyl transferase family 1" evidence="1">
    <location>
        <begin position="172"/>
        <end position="254"/>
    </location>
</feature>
<dbReference type="Gene3D" id="3.40.50.2000">
    <property type="entry name" value="Glycogen Phosphorylase B"/>
    <property type="match status" value="1"/>
</dbReference>
<comment type="caution">
    <text evidence="2">The sequence shown here is derived from an EMBL/GenBank/DDBJ whole genome shotgun (WGS) entry which is preliminary data.</text>
</comment>
<evidence type="ECO:0000313" key="2">
    <source>
        <dbReference type="EMBL" id="MBN7801946.1"/>
    </source>
</evidence>
<sequence>MNAVEKHIPIIFNPSENRENQYISILVQGMEEKGFEVSSLDDFLSSSSHFQSIRLVHLNWFENLDEGSNATMWKSFFRKISAVLLIKGGGKKLVWTMHNRLSHEKGSGKLSGILVKLLLKSVDTIVVHCSATEAILRGQKLNYSGEILNIPHPHFIGTYGPELKGSTGSSEVLKLLFLGAVKPYKNLELLIRVCREFGDAVQLTIAGKASSKDYADELHQLAEGNTSIQLELGFVEDRRIPELIGASDLLALPYDLRSSLNSGTVILAFSYARTVICPKIGTIDELGEQQGEVFTYSYISESEHEVKLREAIAGACEEKRQDPAALLEKGRKMKEYVRRENDPDIAIERLDRLYRKLLS</sequence>
<dbReference type="Pfam" id="PF00534">
    <property type="entry name" value="Glycos_transf_1"/>
    <property type="match status" value="1"/>
</dbReference>
<dbReference type="Proteomes" id="UP000664698">
    <property type="component" value="Unassembled WGS sequence"/>
</dbReference>
<keyword evidence="3" id="KW-1185">Reference proteome</keyword>
<dbReference type="SUPFAM" id="SSF53756">
    <property type="entry name" value="UDP-Glycosyltransferase/glycogen phosphorylase"/>
    <property type="match status" value="1"/>
</dbReference>
<protein>
    <submittedName>
        <fullName evidence="2">Glycosyltransferase</fullName>
    </submittedName>
</protein>
<dbReference type="EMBL" id="JAFKCW010000003">
    <property type="protein sequence ID" value="MBN7801946.1"/>
    <property type="molecule type" value="Genomic_DNA"/>
</dbReference>
<gene>
    <name evidence="2" type="ORF">J0A67_13820</name>
</gene>
<evidence type="ECO:0000259" key="1">
    <source>
        <dbReference type="Pfam" id="PF00534"/>
    </source>
</evidence>
<organism evidence="2 3">
    <name type="scientific">Algoriphagus aestuariicola</name>
    <dbReference type="NCBI Taxonomy" id="1852016"/>
    <lineage>
        <taxon>Bacteria</taxon>
        <taxon>Pseudomonadati</taxon>
        <taxon>Bacteroidota</taxon>
        <taxon>Cytophagia</taxon>
        <taxon>Cytophagales</taxon>
        <taxon>Cyclobacteriaceae</taxon>
        <taxon>Algoriphagus</taxon>
    </lineage>
</organism>
<evidence type="ECO:0000313" key="3">
    <source>
        <dbReference type="Proteomes" id="UP000664698"/>
    </source>
</evidence>